<accession>A0A9P6SWS2</accession>
<dbReference type="Proteomes" id="UP000703661">
    <property type="component" value="Unassembled WGS sequence"/>
</dbReference>
<evidence type="ECO:0000313" key="3">
    <source>
        <dbReference type="Proteomes" id="UP000703661"/>
    </source>
</evidence>
<proteinExistence type="predicted"/>
<feature type="non-terminal residue" evidence="2">
    <location>
        <position position="1"/>
    </location>
</feature>
<name>A0A9P6SWS2_9FUNG</name>
<feature type="region of interest" description="Disordered" evidence="1">
    <location>
        <begin position="25"/>
        <end position="50"/>
    </location>
</feature>
<dbReference type="EMBL" id="JAAAID010001831">
    <property type="protein sequence ID" value="KAG0008665.1"/>
    <property type="molecule type" value="Genomic_DNA"/>
</dbReference>
<dbReference type="AlphaFoldDB" id="A0A9P6SWS2"/>
<feature type="compositionally biased region" description="Basic and acidic residues" evidence="1">
    <location>
        <begin position="41"/>
        <end position="50"/>
    </location>
</feature>
<feature type="compositionally biased region" description="Polar residues" evidence="1">
    <location>
        <begin position="27"/>
        <end position="40"/>
    </location>
</feature>
<gene>
    <name evidence="2" type="ORF">BGZ80_003194</name>
</gene>
<reference evidence="2" key="1">
    <citation type="journal article" date="2020" name="Fungal Divers.">
        <title>Resolving the Mortierellaceae phylogeny through synthesis of multi-gene phylogenetics and phylogenomics.</title>
        <authorList>
            <person name="Vandepol N."/>
            <person name="Liber J."/>
            <person name="Desiro A."/>
            <person name="Na H."/>
            <person name="Kennedy M."/>
            <person name="Barry K."/>
            <person name="Grigoriev I.V."/>
            <person name="Miller A.N."/>
            <person name="O'Donnell K."/>
            <person name="Stajich J.E."/>
            <person name="Bonito G."/>
        </authorList>
    </citation>
    <scope>NUCLEOTIDE SEQUENCE</scope>
    <source>
        <strain evidence="2">NRRL 2769</strain>
    </source>
</reference>
<evidence type="ECO:0000313" key="2">
    <source>
        <dbReference type="EMBL" id="KAG0008665.1"/>
    </source>
</evidence>
<protein>
    <submittedName>
        <fullName evidence="2">Uncharacterized protein</fullName>
    </submittedName>
</protein>
<keyword evidence="3" id="KW-1185">Reference proteome</keyword>
<evidence type="ECO:0000256" key="1">
    <source>
        <dbReference type="SAM" id="MobiDB-lite"/>
    </source>
</evidence>
<sequence>SSRNDVESEPVLFLGGLPVVRRGSRAVLSNRQEGNSTGHSTDSKDEVNDA</sequence>
<comment type="caution">
    <text evidence="2">The sequence shown here is derived from an EMBL/GenBank/DDBJ whole genome shotgun (WGS) entry which is preliminary data.</text>
</comment>
<organism evidence="2 3">
    <name type="scientific">Entomortierella chlamydospora</name>
    <dbReference type="NCBI Taxonomy" id="101097"/>
    <lineage>
        <taxon>Eukaryota</taxon>
        <taxon>Fungi</taxon>
        <taxon>Fungi incertae sedis</taxon>
        <taxon>Mucoromycota</taxon>
        <taxon>Mortierellomycotina</taxon>
        <taxon>Mortierellomycetes</taxon>
        <taxon>Mortierellales</taxon>
        <taxon>Mortierellaceae</taxon>
        <taxon>Entomortierella</taxon>
    </lineage>
</organism>